<dbReference type="PANTHER" id="PTHR10196">
    <property type="entry name" value="SUGAR KINASE"/>
    <property type="match status" value="1"/>
</dbReference>
<feature type="binding site" evidence="10">
    <location>
        <position position="307"/>
    </location>
    <ligand>
        <name>ATP</name>
        <dbReference type="ChEBI" id="CHEBI:30616"/>
    </ligand>
</feature>
<evidence type="ECO:0000256" key="6">
    <source>
        <dbReference type="ARBA" id="ARBA00022798"/>
    </source>
</evidence>
<dbReference type="Pfam" id="PF00370">
    <property type="entry name" value="FGGY_N"/>
    <property type="match status" value="1"/>
</dbReference>
<evidence type="ECO:0000256" key="11">
    <source>
        <dbReference type="RuleBase" id="RU003733"/>
    </source>
</evidence>
<keyword evidence="6 10" id="KW-0319">Glycerol metabolism</keyword>
<feature type="binding site" evidence="10">
    <location>
        <position position="259"/>
    </location>
    <ligand>
        <name>ADP</name>
        <dbReference type="ChEBI" id="CHEBI:456216"/>
    </ligand>
</feature>
<feature type="binding site" evidence="10">
    <location>
        <position position="404"/>
    </location>
    <ligand>
        <name>ADP</name>
        <dbReference type="ChEBI" id="CHEBI:456216"/>
    </ligand>
</feature>
<evidence type="ECO:0000313" key="14">
    <source>
        <dbReference type="EMBL" id="TWP46839.1"/>
    </source>
</evidence>
<dbReference type="PIRSF" id="PIRSF000538">
    <property type="entry name" value="GlpK"/>
    <property type="match status" value="1"/>
</dbReference>
<feature type="binding site" evidence="10">
    <location>
        <position position="83"/>
    </location>
    <ligand>
        <name>glycerol</name>
        <dbReference type="ChEBI" id="CHEBI:17754"/>
    </ligand>
</feature>
<feature type="binding site" evidence="10">
    <location>
        <position position="303"/>
    </location>
    <ligand>
        <name>ADP</name>
        <dbReference type="ChEBI" id="CHEBI:456216"/>
    </ligand>
</feature>
<dbReference type="NCBIfam" id="TIGR01311">
    <property type="entry name" value="glycerol_kin"/>
    <property type="match status" value="1"/>
</dbReference>
<feature type="binding site" evidence="10">
    <location>
        <position position="303"/>
    </location>
    <ligand>
        <name>ATP</name>
        <dbReference type="ChEBI" id="CHEBI:30616"/>
    </ligand>
</feature>
<dbReference type="InterPro" id="IPR018484">
    <property type="entry name" value="FGGY_N"/>
</dbReference>
<proteinExistence type="inferred from homology"/>
<keyword evidence="5 10" id="KW-0418">Kinase</keyword>
<feature type="binding site" evidence="10">
    <location>
        <position position="14"/>
    </location>
    <ligand>
        <name>ATP</name>
        <dbReference type="ChEBI" id="CHEBI:30616"/>
    </ligand>
</feature>
<feature type="binding site" evidence="10">
    <location>
        <position position="84"/>
    </location>
    <ligand>
        <name>sn-glycerol 3-phosphate</name>
        <dbReference type="ChEBI" id="CHEBI:57597"/>
    </ligand>
</feature>
<evidence type="ECO:0000313" key="15">
    <source>
        <dbReference type="Proteomes" id="UP000316639"/>
    </source>
</evidence>
<feature type="binding site" evidence="10">
    <location>
        <position position="259"/>
    </location>
    <ligand>
        <name>ATP</name>
        <dbReference type="ChEBI" id="CHEBI:30616"/>
    </ligand>
</feature>
<feature type="domain" description="Carbohydrate kinase FGGY N-terminal" evidence="12">
    <location>
        <begin position="7"/>
        <end position="244"/>
    </location>
</feature>
<dbReference type="AlphaFoldDB" id="A0A563EJA4"/>
<dbReference type="InterPro" id="IPR018485">
    <property type="entry name" value="FGGY_C"/>
</dbReference>
<dbReference type="FunFam" id="3.30.420.40:FF:000007">
    <property type="entry name" value="Glycerol kinase"/>
    <property type="match status" value="1"/>
</dbReference>
<organism evidence="14 15">
    <name type="scientific">Lentzea tibetensis</name>
    <dbReference type="NCBI Taxonomy" id="2591470"/>
    <lineage>
        <taxon>Bacteria</taxon>
        <taxon>Bacillati</taxon>
        <taxon>Actinomycetota</taxon>
        <taxon>Actinomycetes</taxon>
        <taxon>Pseudonocardiales</taxon>
        <taxon>Pseudonocardiaceae</taxon>
        <taxon>Lentzea</taxon>
    </lineage>
</organism>
<keyword evidence="4 10" id="KW-0547">Nucleotide-binding</keyword>
<feature type="binding site" evidence="10">
    <location>
        <position position="83"/>
    </location>
    <ligand>
        <name>sn-glycerol 3-phosphate</name>
        <dbReference type="ChEBI" id="CHEBI:57597"/>
    </ligand>
</feature>
<feature type="binding site" evidence="10">
    <location>
        <position position="408"/>
    </location>
    <ligand>
        <name>ADP</name>
        <dbReference type="ChEBI" id="CHEBI:456216"/>
    </ligand>
</feature>
<feature type="domain" description="Carbohydrate kinase FGGY C-terminal" evidence="13">
    <location>
        <begin position="254"/>
        <end position="443"/>
    </location>
</feature>
<comment type="caution">
    <text evidence="14">The sequence shown here is derived from an EMBL/GenBank/DDBJ whole genome shotgun (WGS) entry which is preliminary data.</text>
</comment>
<dbReference type="PROSITE" id="PS00933">
    <property type="entry name" value="FGGY_KINASES_1"/>
    <property type="match status" value="1"/>
</dbReference>
<dbReference type="Pfam" id="PF02782">
    <property type="entry name" value="FGGY_C"/>
    <property type="match status" value="1"/>
</dbReference>
<feature type="binding site" evidence="10">
    <location>
        <position position="17"/>
    </location>
    <ligand>
        <name>ADP</name>
        <dbReference type="ChEBI" id="CHEBI:456216"/>
    </ligand>
</feature>
<comment type="activity regulation">
    <text evidence="10">Inhibited by fructose 1,6-bisphosphate (FBP).</text>
</comment>
<evidence type="ECO:0000256" key="10">
    <source>
        <dbReference type="HAMAP-Rule" id="MF_00186"/>
    </source>
</evidence>
<feature type="binding site" evidence="10">
    <location>
        <position position="238"/>
    </location>
    <ligand>
        <name>glycerol</name>
        <dbReference type="ChEBI" id="CHEBI:17754"/>
    </ligand>
</feature>
<sequence length="496" mass="54089">MTNTFVAAIDQGTTSSRCIVFDHGGNIVSVAQKEHRQIFPKPGWVEHDAEEIWANVLDVVHGALQKASLNVHDLAAVGITNQRETTVVWDKETGVPVHHAIVWQDTRTDALVRELGDQDRFRDKCGLPLATYFSGPKLRWLLDHVDGLRERGERGEVLFGTMDTWLIWKLTGRHVTDVTNASRTMLMNLETLDWDDELVDAIGVPKAMLPEIRSSAEVYGTATGTLEGVPVASALGDQQAALFGQTCFSAGEGKCTYGTGSFLLVNTGQKPVHSQHGLLTTVGYKIGDQPASYALEGAIAVTGALVQWFRDKVGLITSAAEIETLARTVEDNGGAYFVPAFSGLFAPHWRSDARGVIAGLTGYIDKGHLARAVLEASAWQTREVVDAMNADSGVDLTTLKVDGGMTANNLLMQFLADVLDAPVVRPIVAETTCLGAAYAAGLAVGYWSDTESLRENWHKAAEWLPTMEPKARDKGYRKWKKAVARTVDWIDEDDDE</sequence>
<reference evidence="14 15" key="1">
    <citation type="submission" date="2019-07" db="EMBL/GenBank/DDBJ databases">
        <title>Lentzea xizangensis sp. nov., isolated from Qinghai-Tibetan Plateau Soils.</title>
        <authorList>
            <person name="Huang J."/>
        </authorList>
    </citation>
    <scope>NUCLEOTIDE SEQUENCE [LARGE SCALE GENOMIC DNA]</scope>
    <source>
        <strain evidence="14 15">FXJ1.1311</strain>
    </source>
</reference>
<evidence type="ECO:0000256" key="1">
    <source>
        <dbReference type="ARBA" id="ARBA00005190"/>
    </source>
</evidence>
<feature type="binding site" evidence="10">
    <location>
        <position position="404"/>
    </location>
    <ligand>
        <name>ATP</name>
        <dbReference type="ChEBI" id="CHEBI:30616"/>
    </ligand>
</feature>
<dbReference type="PROSITE" id="PS00445">
    <property type="entry name" value="FGGY_KINASES_2"/>
    <property type="match status" value="1"/>
</dbReference>
<feature type="binding site" evidence="10">
    <location>
        <position position="15"/>
    </location>
    <ligand>
        <name>ATP</name>
        <dbReference type="ChEBI" id="CHEBI:30616"/>
    </ligand>
</feature>
<dbReference type="CDD" id="cd07769">
    <property type="entry name" value="ASKHA_NBD_FGGY_GK"/>
    <property type="match status" value="1"/>
</dbReference>
<dbReference type="GO" id="GO:0005524">
    <property type="term" value="F:ATP binding"/>
    <property type="evidence" value="ECO:0007669"/>
    <property type="project" value="UniProtKB-UniRule"/>
</dbReference>
<dbReference type="PANTHER" id="PTHR10196:SF69">
    <property type="entry name" value="GLYCEROL KINASE"/>
    <property type="match status" value="1"/>
</dbReference>
<evidence type="ECO:0000256" key="3">
    <source>
        <dbReference type="ARBA" id="ARBA00022679"/>
    </source>
</evidence>
<dbReference type="NCBIfam" id="NF000756">
    <property type="entry name" value="PRK00047.1"/>
    <property type="match status" value="1"/>
</dbReference>
<dbReference type="RefSeq" id="WP_146358348.1">
    <property type="nucleotide sequence ID" value="NZ_VOBR01000029.1"/>
</dbReference>
<dbReference type="FunFam" id="3.30.420.40:FF:000008">
    <property type="entry name" value="Glycerol kinase"/>
    <property type="match status" value="1"/>
</dbReference>
<evidence type="ECO:0000256" key="5">
    <source>
        <dbReference type="ARBA" id="ARBA00022777"/>
    </source>
</evidence>
<dbReference type="OrthoDB" id="9805576at2"/>
<dbReference type="GO" id="GO:0006072">
    <property type="term" value="P:glycerol-3-phosphate metabolic process"/>
    <property type="evidence" value="ECO:0007669"/>
    <property type="project" value="InterPro"/>
</dbReference>
<name>A0A563EJA4_9PSEU</name>
<dbReference type="EMBL" id="VOBR01000029">
    <property type="protein sequence ID" value="TWP46839.1"/>
    <property type="molecule type" value="Genomic_DNA"/>
</dbReference>
<dbReference type="Proteomes" id="UP000316639">
    <property type="component" value="Unassembled WGS sequence"/>
</dbReference>
<accession>A0A563EJA4</accession>
<dbReference type="InterPro" id="IPR018483">
    <property type="entry name" value="Carb_kinase_FGGY_CS"/>
</dbReference>
<keyword evidence="15" id="KW-1185">Reference proteome</keyword>
<dbReference type="InterPro" id="IPR043129">
    <property type="entry name" value="ATPase_NBD"/>
</dbReference>
<dbReference type="GO" id="GO:0004370">
    <property type="term" value="F:glycerol kinase activity"/>
    <property type="evidence" value="ECO:0007669"/>
    <property type="project" value="UniProtKB-UniRule"/>
</dbReference>
<feature type="binding site" evidence="10">
    <location>
        <position position="13"/>
    </location>
    <ligand>
        <name>sn-glycerol 3-phosphate</name>
        <dbReference type="ChEBI" id="CHEBI:57597"/>
    </ligand>
</feature>
<comment type="function">
    <text evidence="9 10">Key enzyme in the regulation of glycerol uptake and metabolism. Catalyzes the phosphorylation of glycerol to yield sn-glycerol 3-phosphate.</text>
</comment>
<feature type="binding site" evidence="10">
    <location>
        <position position="237"/>
    </location>
    <ligand>
        <name>glycerol</name>
        <dbReference type="ChEBI" id="CHEBI:17754"/>
    </ligand>
</feature>
<evidence type="ECO:0000256" key="2">
    <source>
        <dbReference type="ARBA" id="ARBA00009156"/>
    </source>
</evidence>
<dbReference type="InterPro" id="IPR000577">
    <property type="entry name" value="Carb_kinase_FGGY"/>
</dbReference>
<dbReference type="InterPro" id="IPR005999">
    <property type="entry name" value="Glycerol_kin"/>
</dbReference>
<dbReference type="HAMAP" id="MF_00186">
    <property type="entry name" value="Glycerol_kin"/>
    <property type="match status" value="1"/>
</dbReference>
<evidence type="ECO:0000259" key="13">
    <source>
        <dbReference type="Pfam" id="PF02782"/>
    </source>
</evidence>
<evidence type="ECO:0000256" key="4">
    <source>
        <dbReference type="ARBA" id="ARBA00022741"/>
    </source>
</evidence>
<dbReference type="SUPFAM" id="SSF53067">
    <property type="entry name" value="Actin-like ATPase domain"/>
    <property type="match status" value="2"/>
</dbReference>
<dbReference type="EC" id="2.7.1.30" evidence="10"/>
<keyword evidence="3 10" id="KW-0808">Transferase</keyword>
<dbReference type="UniPathway" id="UPA00618">
    <property type="reaction ID" value="UER00672"/>
</dbReference>
<keyword evidence="7 10" id="KW-0067">ATP-binding</keyword>
<feature type="binding site" evidence="10">
    <location>
        <position position="237"/>
    </location>
    <ligand>
        <name>sn-glycerol 3-phosphate</name>
        <dbReference type="ChEBI" id="CHEBI:57597"/>
    </ligand>
</feature>
<feature type="binding site" evidence="10">
    <location>
        <position position="13"/>
    </location>
    <ligand>
        <name>ATP</name>
        <dbReference type="ChEBI" id="CHEBI:30616"/>
    </ligand>
</feature>
<dbReference type="GO" id="GO:0005829">
    <property type="term" value="C:cytosol"/>
    <property type="evidence" value="ECO:0007669"/>
    <property type="project" value="TreeGrafter"/>
</dbReference>
<gene>
    <name evidence="10 14" type="primary">glpK</name>
    <name evidence="14" type="ORF">FKR81_34065</name>
</gene>
<evidence type="ECO:0000256" key="7">
    <source>
        <dbReference type="ARBA" id="ARBA00022840"/>
    </source>
</evidence>
<feature type="binding site" evidence="10">
    <location>
        <position position="13"/>
    </location>
    <ligand>
        <name>ADP</name>
        <dbReference type="ChEBI" id="CHEBI:456216"/>
    </ligand>
</feature>
<evidence type="ECO:0000256" key="9">
    <source>
        <dbReference type="ARBA" id="ARBA00054633"/>
    </source>
</evidence>
<dbReference type="GO" id="GO:0019563">
    <property type="term" value="P:glycerol catabolic process"/>
    <property type="evidence" value="ECO:0007669"/>
    <property type="project" value="UniProtKB-UniRule"/>
</dbReference>
<protein>
    <recommendedName>
        <fullName evidence="10">Glycerol kinase</fullName>
        <ecNumber evidence="10">2.7.1.30</ecNumber>
    </recommendedName>
    <alternativeName>
        <fullName evidence="10">ATP:glycerol 3-phosphotransferase</fullName>
    </alternativeName>
    <alternativeName>
        <fullName evidence="10">Glycerokinase</fullName>
        <shortName evidence="10">GK</shortName>
    </alternativeName>
</protein>
<feature type="binding site" evidence="10">
    <location>
        <position position="132"/>
    </location>
    <ligand>
        <name>glycerol</name>
        <dbReference type="ChEBI" id="CHEBI:17754"/>
    </ligand>
</feature>
<comment type="similarity">
    <text evidence="2 10 11">Belongs to the FGGY kinase family.</text>
</comment>
<evidence type="ECO:0000259" key="12">
    <source>
        <dbReference type="Pfam" id="PF00370"/>
    </source>
</evidence>
<comment type="pathway">
    <text evidence="1 10">Polyol metabolism; glycerol degradation via glycerol kinase pathway; sn-glycerol 3-phosphate from glycerol: step 1/1.</text>
</comment>
<feature type="binding site" evidence="10">
    <location>
        <position position="132"/>
    </location>
    <ligand>
        <name>sn-glycerol 3-phosphate</name>
        <dbReference type="ChEBI" id="CHEBI:57597"/>
    </ligand>
</feature>
<evidence type="ECO:0000256" key="8">
    <source>
        <dbReference type="ARBA" id="ARBA00052101"/>
    </source>
</evidence>
<dbReference type="Gene3D" id="3.30.420.40">
    <property type="match status" value="2"/>
</dbReference>
<comment type="catalytic activity">
    <reaction evidence="8 10">
        <text>glycerol + ATP = sn-glycerol 3-phosphate + ADP + H(+)</text>
        <dbReference type="Rhea" id="RHEA:21644"/>
        <dbReference type="ChEBI" id="CHEBI:15378"/>
        <dbReference type="ChEBI" id="CHEBI:17754"/>
        <dbReference type="ChEBI" id="CHEBI:30616"/>
        <dbReference type="ChEBI" id="CHEBI:57597"/>
        <dbReference type="ChEBI" id="CHEBI:456216"/>
        <dbReference type="EC" id="2.7.1.30"/>
    </reaction>
</comment>
<feature type="binding site" evidence="10">
    <location>
        <position position="84"/>
    </location>
    <ligand>
        <name>glycerol</name>
        <dbReference type="ChEBI" id="CHEBI:17754"/>
    </ligand>
</feature>